<name>A0A6I4P4S4_9MICO</name>
<feature type="region of interest" description="Disordered" evidence="1">
    <location>
        <begin position="443"/>
        <end position="464"/>
    </location>
</feature>
<protein>
    <submittedName>
        <fullName evidence="5">DUF418 domain-containing protein</fullName>
    </submittedName>
</protein>
<evidence type="ECO:0000256" key="2">
    <source>
        <dbReference type="SAM" id="Phobius"/>
    </source>
</evidence>
<feature type="domain" description="DUF418" evidence="3">
    <location>
        <begin position="299"/>
        <end position="429"/>
    </location>
</feature>
<proteinExistence type="predicted"/>
<feature type="region of interest" description="Disordered" evidence="1">
    <location>
        <begin position="1"/>
        <end position="67"/>
    </location>
</feature>
<feature type="transmembrane region" description="Helical" evidence="2">
    <location>
        <begin position="210"/>
        <end position="231"/>
    </location>
</feature>
<dbReference type="InterPro" id="IPR012429">
    <property type="entry name" value="HGSNAT_cat"/>
</dbReference>
<comment type="caution">
    <text evidence="5">The sequence shown here is derived from an EMBL/GenBank/DDBJ whole genome shotgun (WGS) entry which is preliminary data.</text>
</comment>
<accession>A0A6I4P4S4</accession>
<keyword evidence="6" id="KW-1185">Reference proteome</keyword>
<organism evidence="5 6">
    <name type="scientific">Agromyces seonyuensis</name>
    <dbReference type="NCBI Taxonomy" id="2662446"/>
    <lineage>
        <taxon>Bacteria</taxon>
        <taxon>Bacillati</taxon>
        <taxon>Actinomycetota</taxon>
        <taxon>Actinomycetes</taxon>
        <taxon>Micrococcales</taxon>
        <taxon>Microbacteriaceae</taxon>
        <taxon>Agromyces</taxon>
    </lineage>
</organism>
<feature type="domain" description="Heparan-alpha-glucosaminide N-acetyltransferase catalytic" evidence="4">
    <location>
        <begin position="73"/>
        <end position="276"/>
    </location>
</feature>
<dbReference type="AlphaFoldDB" id="A0A6I4P4S4"/>
<feature type="transmembrane region" description="Helical" evidence="2">
    <location>
        <begin position="186"/>
        <end position="203"/>
    </location>
</feature>
<feature type="transmembrane region" description="Helical" evidence="2">
    <location>
        <begin position="400"/>
        <end position="417"/>
    </location>
</feature>
<feature type="transmembrane region" description="Helical" evidence="2">
    <location>
        <begin position="365"/>
        <end position="388"/>
    </location>
</feature>
<keyword evidence="2" id="KW-1133">Transmembrane helix</keyword>
<feature type="transmembrane region" description="Helical" evidence="2">
    <location>
        <begin position="79"/>
        <end position="98"/>
    </location>
</feature>
<reference evidence="5 6" key="1">
    <citation type="submission" date="2019-12" db="EMBL/GenBank/DDBJ databases">
        <authorList>
            <person name="Kim Y.S."/>
        </authorList>
    </citation>
    <scope>NUCLEOTIDE SEQUENCE [LARGE SCALE GENOMIC DNA]</scope>
    <source>
        <strain evidence="5 6">MMS17-SY077</strain>
    </source>
</reference>
<feature type="transmembrane region" description="Helical" evidence="2">
    <location>
        <begin position="251"/>
        <end position="269"/>
    </location>
</feature>
<dbReference type="EMBL" id="WSTA01000056">
    <property type="protein sequence ID" value="MWB99349.1"/>
    <property type="molecule type" value="Genomic_DNA"/>
</dbReference>
<keyword evidence="2" id="KW-0812">Transmembrane</keyword>
<evidence type="ECO:0000313" key="6">
    <source>
        <dbReference type="Proteomes" id="UP000438182"/>
    </source>
</evidence>
<keyword evidence="2" id="KW-0472">Membrane</keyword>
<feature type="transmembrane region" description="Helical" evidence="2">
    <location>
        <begin position="281"/>
        <end position="306"/>
    </location>
</feature>
<dbReference type="Pfam" id="PF07786">
    <property type="entry name" value="HGSNAT_cat"/>
    <property type="match status" value="1"/>
</dbReference>
<dbReference type="Pfam" id="PF04235">
    <property type="entry name" value="DUF418"/>
    <property type="match status" value="1"/>
</dbReference>
<evidence type="ECO:0000256" key="1">
    <source>
        <dbReference type="SAM" id="MobiDB-lite"/>
    </source>
</evidence>
<evidence type="ECO:0000259" key="4">
    <source>
        <dbReference type="Pfam" id="PF07786"/>
    </source>
</evidence>
<sequence>MTADRHHSPPMVPTYCARVSRQGRGRVRDRGGSPSRRYRRARHDALMPEDAPESPRPADGTAKPQRAVPADARIVGIDVARGLALLGMFIAHAAPALPAGSNSLLEFFLLLPDERARLLFAVTAGLGLGLLTGGIRPPARGALDARGSSRRGVLRRQVSIRAIYLIVLGFLLTATGVLVYVILDEYGVAFLILLPALFLGAWVQIGLGAVLLVVLPGLLAALAVQPAVLMAASPPAGAGFGQHLLALVTDWFVTGAYPVGIWVAVMLLGMGLVRLGLHRPVVVLGAFGIGAAVMVGSIGSAMGFGATGIRAPLPSGDPLTLAVGTSFFTVGNVGFAIALTMGIIALTSLAAPAVARVTTWLTSPIAAAGSMPLSVYSAHVLVLVWTTAPGPNGVPTDDSWATVIGLIVGTLVVSWLWRRFIGRGPLEWLAGVLSGRIRLGADRADSDPDQGGSRGEDAGPAPIR</sequence>
<dbReference type="InterPro" id="IPR007349">
    <property type="entry name" value="DUF418"/>
</dbReference>
<dbReference type="Proteomes" id="UP000438182">
    <property type="component" value="Unassembled WGS sequence"/>
</dbReference>
<feature type="transmembrane region" description="Helical" evidence="2">
    <location>
        <begin position="118"/>
        <end position="137"/>
    </location>
</feature>
<evidence type="ECO:0000313" key="5">
    <source>
        <dbReference type="EMBL" id="MWB99349.1"/>
    </source>
</evidence>
<feature type="transmembrane region" description="Helical" evidence="2">
    <location>
        <begin position="326"/>
        <end position="353"/>
    </location>
</feature>
<evidence type="ECO:0000259" key="3">
    <source>
        <dbReference type="Pfam" id="PF04235"/>
    </source>
</evidence>
<feature type="transmembrane region" description="Helical" evidence="2">
    <location>
        <begin position="158"/>
        <end position="180"/>
    </location>
</feature>
<gene>
    <name evidence="5" type="ORF">GB864_12420</name>
</gene>